<evidence type="ECO:0000256" key="6">
    <source>
        <dbReference type="ARBA" id="ARBA00023163"/>
    </source>
</evidence>
<evidence type="ECO:0000256" key="4">
    <source>
        <dbReference type="ARBA" id="ARBA00023015"/>
    </source>
</evidence>
<comment type="subunit">
    <text evidence="3 8">Component of the Mediator complex.</text>
</comment>
<dbReference type="GO" id="GO:0003712">
    <property type="term" value="F:transcription coregulator activity"/>
    <property type="evidence" value="ECO:0007669"/>
    <property type="project" value="InterPro"/>
</dbReference>
<dbReference type="GO" id="GO:0016592">
    <property type="term" value="C:mediator complex"/>
    <property type="evidence" value="ECO:0007669"/>
    <property type="project" value="InterPro"/>
</dbReference>
<dbReference type="GO" id="GO:0000978">
    <property type="term" value="F:RNA polymerase II cis-regulatory region sequence-specific DNA binding"/>
    <property type="evidence" value="ECO:0007669"/>
    <property type="project" value="TreeGrafter"/>
</dbReference>
<dbReference type="GO" id="GO:0006357">
    <property type="term" value="P:regulation of transcription by RNA polymerase II"/>
    <property type="evidence" value="ECO:0007669"/>
    <property type="project" value="InterPro"/>
</dbReference>
<dbReference type="GO" id="GO:0070847">
    <property type="term" value="C:core mediator complex"/>
    <property type="evidence" value="ECO:0007669"/>
    <property type="project" value="TreeGrafter"/>
</dbReference>
<comment type="subcellular location">
    <subcellularLocation>
        <location evidence="1 8">Nucleus</location>
    </subcellularLocation>
</comment>
<evidence type="ECO:0000256" key="8">
    <source>
        <dbReference type="RuleBase" id="RU364144"/>
    </source>
</evidence>
<dbReference type="PANTHER" id="PTHR13074:SF9">
    <property type="entry name" value="MEDIATOR OF RNA POLYMERASE II TRANSCRIPTION SUBUNIT 8"/>
    <property type="match status" value="1"/>
</dbReference>
<reference evidence="11" key="1">
    <citation type="submission" date="2023-10" db="EMBL/GenBank/DDBJ databases">
        <title>Genome assembly of Pristionchus species.</title>
        <authorList>
            <person name="Yoshida K."/>
            <person name="Sommer R.J."/>
        </authorList>
    </citation>
    <scope>NUCLEOTIDE SEQUENCE</scope>
    <source>
        <strain evidence="11">RS0144</strain>
    </source>
</reference>
<comment type="caution">
    <text evidence="11">The sequence shown here is derived from an EMBL/GenBank/DDBJ whole genome shotgun (WGS) entry which is preliminary data.</text>
</comment>
<organism evidence="11 12">
    <name type="scientific">Pristionchus entomophagus</name>
    <dbReference type="NCBI Taxonomy" id="358040"/>
    <lineage>
        <taxon>Eukaryota</taxon>
        <taxon>Metazoa</taxon>
        <taxon>Ecdysozoa</taxon>
        <taxon>Nematoda</taxon>
        <taxon>Chromadorea</taxon>
        <taxon>Rhabditida</taxon>
        <taxon>Rhabditina</taxon>
        <taxon>Diplogasteromorpha</taxon>
        <taxon>Diplogasteroidea</taxon>
        <taxon>Neodiplogasteridae</taxon>
        <taxon>Pristionchus</taxon>
    </lineage>
</organism>
<dbReference type="EMBL" id="BTSX01000024">
    <property type="protein sequence ID" value="GMT08166.1"/>
    <property type="molecule type" value="Genomic_DNA"/>
</dbReference>
<feature type="non-terminal residue" evidence="11">
    <location>
        <position position="1"/>
    </location>
</feature>
<evidence type="ECO:0000313" key="12">
    <source>
        <dbReference type="Proteomes" id="UP001432027"/>
    </source>
</evidence>
<dbReference type="InterPro" id="IPR019364">
    <property type="entry name" value="Mediatior_Med8_fun/met"/>
</dbReference>
<evidence type="ECO:0000256" key="3">
    <source>
        <dbReference type="ARBA" id="ARBA00011837"/>
    </source>
</evidence>
<comment type="similarity">
    <text evidence="2 8">Belongs to the Mediator complex subunit 8 family.</text>
</comment>
<keyword evidence="4 8" id="KW-0805">Transcription regulation</keyword>
<comment type="function">
    <text evidence="8">Component of the Mediator complex, a coactivator involved in the regulated transcription of nearly all RNA polymerase II-dependent genes. Mediator functions as a bridge to convey information from gene-specific regulatory proteins to the basal RNA polymerase II transcription machinery. Mediator is recruited to promoters by direct interactions with regulatory proteins and serves as a scaffold for the assembly of a functional preinitiation complex with RNA polymerase II and the general transcription factors.</text>
</comment>
<keyword evidence="6 8" id="KW-0804">Transcription</keyword>
<evidence type="ECO:0000256" key="2">
    <source>
        <dbReference type="ARBA" id="ARBA00005716"/>
    </source>
</evidence>
<dbReference type="Pfam" id="PF10232">
    <property type="entry name" value="Med8"/>
    <property type="match status" value="1"/>
</dbReference>
<evidence type="ECO:0000313" key="11">
    <source>
        <dbReference type="EMBL" id="GMT08166.1"/>
    </source>
</evidence>
<protein>
    <recommendedName>
        <fullName evidence="8">Mediator of RNA polymerase II transcription subunit 8</fullName>
    </recommendedName>
    <alternativeName>
        <fullName evidence="8">Mediator complex subunit 8</fullName>
    </alternativeName>
</protein>
<keyword evidence="7 8" id="KW-0539">Nucleus</keyword>
<evidence type="ECO:0000313" key="10">
    <source>
        <dbReference type="EMBL" id="GMS84917.1"/>
    </source>
</evidence>
<evidence type="ECO:0000256" key="1">
    <source>
        <dbReference type="ARBA" id="ARBA00004123"/>
    </source>
</evidence>
<accession>A0AAV5UP19</accession>
<feature type="compositionally biased region" description="Gly residues" evidence="9">
    <location>
        <begin position="223"/>
        <end position="251"/>
    </location>
</feature>
<dbReference type="EMBL" id="BTSX01000002">
    <property type="protein sequence ID" value="GMS84917.1"/>
    <property type="molecule type" value="Genomic_DNA"/>
</dbReference>
<feature type="non-terminal residue" evidence="11">
    <location>
        <position position="251"/>
    </location>
</feature>
<gene>
    <name evidence="8" type="primary">MED8</name>
    <name evidence="11" type="ORF">PENTCL1PPCAC_30340</name>
    <name evidence="10" type="ORF">PENTCL1PPCAC_7092</name>
</gene>
<proteinExistence type="inferred from homology"/>
<dbReference type="AlphaFoldDB" id="A0AAV5UP19"/>
<dbReference type="PANTHER" id="PTHR13074">
    <property type="entry name" value="MEDIATOR OF RNA POLYMERASE II TRANSCRIPTION SUBUNIT 8"/>
    <property type="match status" value="1"/>
</dbReference>
<keyword evidence="5 8" id="KW-0010">Activator</keyword>
<name>A0AAV5UP19_9BILA</name>
<evidence type="ECO:0000256" key="9">
    <source>
        <dbReference type="SAM" id="MobiDB-lite"/>
    </source>
</evidence>
<keyword evidence="12" id="KW-1185">Reference proteome</keyword>
<sequence length="251" mass="27353">FSEMNNYPNPQQYHHEPERSPIDSAIRQIEQRAADAKGTIEELLYLLELQTKAPWPIMLDKMSSLGAEMAQLQSILHKTQTQGRDDSVQNLRTHLLVPQMLSMDLDPRLQEGTQNRVHSFHHDLVPDYLRTKADTVHEQEEQAIEADRHNRDTNMMLKQIIALNRNVESLVSGHQNADRVQNEASADNISTFDGSETARLAKAVCSGFGLERSRTAPPPPLQIGGGGGGGAAPGHAGLGGGQQMVGGGGGG</sequence>
<feature type="region of interest" description="Disordered" evidence="9">
    <location>
        <begin position="211"/>
        <end position="251"/>
    </location>
</feature>
<evidence type="ECO:0000256" key="7">
    <source>
        <dbReference type="ARBA" id="ARBA00023242"/>
    </source>
</evidence>
<dbReference type="Proteomes" id="UP001432027">
    <property type="component" value="Unassembled WGS sequence"/>
</dbReference>
<evidence type="ECO:0000256" key="5">
    <source>
        <dbReference type="ARBA" id="ARBA00023159"/>
    </source>
</evidence>